<evidence type="ECO:0000313" key="4">
    <source>
        <dbReference type="Proteomes" id="UP001497516"/>
    </source>
</evidence>
<evidence type="ECO:0000259" key="2">
    <source>
        <dbReference type="Pfam" id="PF03732"/>
    </source>
</evidence>
<evidence type="ECO:0000313" key="3">
    <source>
        <dbReference type="EMBL" id="CAL1371721.1"/>
    </source>
</evidence>
<dbReference type="AlphaFoldDB" id="A0AAV2DD09"/>
<organism evidence="3 4">
    <name type="scientific">Linum trigynum</name>
    <dbReference type="NCBI Taxonomy" id="586398"/>
    <lineage>
        <taxon>Eukaryota</taxon>
        <taxon>Viridiplantae</taxon>
        <taxon>Streptophyta</taxon>
        <taxon>Embryophyta</taxon>
        <taxon>Tracheophyta</taxon>
        <taxon>Spermatophyta</taxon>
        <taxon>Magnoliopsida</taxon>
        <taxon>eudicotyledons</taxon>
        <taxon>Gunneridae</taxon>
        <taxon>Pentapetalae</taxon>
        <taxon>rosids</taxon>
        <taxon>fabids</taxon>
        <taxon>Malpighiales</taxon>
        <taxon>Linaceae</taxon>
        <taxon>Linum</taxon>
    </lineage>
</organism>
<dbReference type="InterPro" id="IPR005162">
    <property type="entry name" value="Retrotrans_gag_dom"/>
</dbReference>
<dbReference type="Proteomes" id="UP001497516">
    <property type="component" value="Chromosome 2"/>
</dbReference>
<dbReference type="PANTHER" id="PTHR33223:SF11">
    <property type="entry name" value="ELEMENT PROTEIN, PUTATIVE-RELATED"/>
    <property type="match status" value="1"/>
</dbReference>
<feature type="compositionally biased region" description="Basic and acidic residues" evidence="1">
    <location>
        <begin position="444"/>
        <end position="456"/>
    </location>
</feature>
<dbReference type="EMBL" id="OZ034815">
    <property type="protein sequence ID" value="CAL1371721.1"/>
    <property type="molecule type" value="Genomic_DNA"/>
</dbReference>
<dbReference type="Pfam" id="PF03732">
    <property type="entry name" value="Retrotrans_gag"/>
    <property type="match status" value="1"/>
</dbReference>
<keyword evidence="4" id="KW-1185">Reference proteome</keyword>
<proteinExistence type="predicted"/>
<gene>
    <name evidence="3" type="ORF">LTRI10_LOCUS13770</name>
</gene>
<reference evidence="3 4" key="1">
    <citation type="submission" date="2024-04" db="EMBL/GenBank/DDBJ databases">
        <authorList>
            <person name="Fracassetti M."/>
        </authorList>
    </citation>
    <scope>NUCLEOTIDE SEQUENCE [LARGE SCALE GENOMIC DNA]</scope>
</reference>
<feature type="compositionally biased region" description="Basic and acidic residues" evidence="1">
    <location>
        <begin position="395"/>
        <end position="429"/>
    </location>
</feature>
<accession>A0AAV2DD09</accession>
<dbReference type="PANTHER" id="PTHR33223">
    <property type="entry name" value="CCHC-TYPE DOMAIN-CONTAINING PROTEIN"/>
    <property type="match status" value="1"/>
</dbReference>
<protein>
    <recommendedName>
        <fullName evidence="2">Retrotransposon gag domain-containing protein</fullName>
    </recommendedName>
</protein>
<name>A0AAV2DD09_9ROSI</name>
<feature type="region of interest" description="Disordered" evidence="1">
    <location>
        <begin position="395"/>
        <end position="467"/>
    </location>
</feature>
<evidence type="ECO:0000256" key="1">
    <source>
        <dbReference type="SAM" id="MobiDB-lite"/>
    </source>
</evidence>
<sequence length="514" mass="58019">MAEQDRSIRARLNRRTGARASCVVIPAGDANMEITPAFINMITNGYTFSGASTEDPHEHLCRFANICDTMKSPAVSDDAIRLRMFSFSLLGNASHWFQNLTPRSITTWGQLEKVFLDKYFPPALAMKRQEEIVTFKQADDESLTEAWERYKGLLMRCPSHGLEDWNAIIIFFNGIRREFRDALNNASRNGFTSMEAPATYDLVEKICSEASEWGSETSIRRRGGLHEINRVASLEAKIDAKLDSKFDALERRLAKIALGRQEEVASCELCEGPHHRDMCPLGAAQLEDVQYIPPPGFQQQQPQPEKKPQLEELILAHIQKTDNNFKGLDQFVTQQLAINNNMQSSMLAMERQMGQMAQTLADMQARIPGTLPANTERNPKDAMVVAVTLRCGKALEDPSSSKKAPEAEEEAPGERSCAENEESALHRQNESSLPVQKHAARVPQKVEKLKNEEVKPYEPPAPFPQRLMKPMEDPNFKKFVNIFKQLQINIPLAEALEQMPTYAKFLRELLTQMG</sequence>
<feature type="domain" description="Retrotransposon gag" evidence="2">
    <location>
        <begin position="83"/>
        <end position="176"/>
    </location>
</feature>